<name>A0A7C8ZG27_OPUST</name>
<accession>A0A7C8ZG27</accession>
<feature type="region of interest" description="Disordered" evidence="1">
    <location>
        <begin position="76"/>
        <end position="102"/>
    </location>
</feature>
<proteinExistence type="predicted"/>
<feature type="compositionally biased region" description="Basic residues" evidence="1">
    <location>
        <begin position="92"/>
        <end position="102"/>
    </location>
</feature>
<evidence type="ECO:0000256" key="1">
    <source>
        <dbReference type="SAM" id="MobiDB-lite"/>
    </source>
</evidence>
<dbReference type="AlphaFoldDB" id="A0A7C8ZG27"/>
<reference evidence="2" key="1">
    <citation type="journal article" date="2013" name="J. Plant Res.">
        <title>Effect of fungi and light on seed germination of three Opuntia species from semiarid lands of central Mexico.</title>
        <authorList>
            <person name="Delgado-Sanchez P."/>
            <person name="Jimenez-Bremont J.F."/>
            <person name="Guerrero-Gonzalez Mde L."/>
            <person name="Flores J."/>
        </authorList>
    </citation>
    <scope>NUCLEOTIDE SEQUENCE</scope>
    <source>
        <tissue evidence="2">Cladode</tissue>
    </source>
</reference>
<reference evidence="2" key="2">
    <citation type="submission" date="2020-07" db="EMBL/GenBank/DDBJ databases">
        <authorList>
            <person name="Vera ALvarez R."/>
            <person name="Arias-Moreno D.M."/>
            <person name="Jimenez-Jacinto V."/>
            <person name="Jimenez-Bremont J.F."/>
            <person name="Swaminathan K."/>
            <person name="Moose S.P."/>
            <person name="Guerrero-Gonzalez M.L."/>
            <person name="Marino-Ramirez L."/>
            <person name="Landsman D."/>
            <person name="Rodriguez-Kessler M."/>
            <person name="Delgado-Sanchez P."/>
        </authorList>
    </citation>
    <scope>NUCLEOTIDE SEQUENCE</scope>
    <source>
        <tissue evidence="2">Cladode</tissue>
    </source>
</reference>
<protein>
    <submittedName>
        <fullName evidence="2">Uncharacterized protein</fullName>
    </submittedName>
</protein>
<sequence length="102" mass="11536">MWRRVGLALLSLNQSHREICKIWRNTTAKTKPKKEKENIQQSYMSGCQLISLDLIARISDEISSLHSSLPDRSTIIQSRSLSMKSSSPGPPPKKKPKMITIC</sequence>
<dbReference type="EMBL" id="GISG01128030">
    <property type="protein sequence ID" value="MBA4642334.1"/>
    <property type="molecule type" value="Transcribed_RNA"/>
</dbReference>
<organism evidence="2">
    <name type="scientific">Opuntia streptacantha</name>
    <name type="common">Prickly pear cactus</name>
    <name type="synonym">Opuntia cardona</name>
    <dbReference type="NCBI Taxonomy" id="393608"/>
    <lineage>
        <taxon>Eukaryota</taxon>
        <taxon>Viridiplantae</taxon>
        <taxon>Streptophyta</taxon>
        <taxon>Embryophyta</taxon>
        <taxon>Tracheophyta</taxon>
        <taxon>Spermatophyta</taxon>
        <taxon>Magnoliopsida</taxon>
        <taxon>eudicotyledons</taxon>
        <taxon>Gunneridae</taxon>
        <taxon>Pentapetalae</taxon>
        <taxon>Caryophyllales</taxon>
        <taxon>Cactineae</taxon>
        <taxon>Cactaceae</taxon>
        <taxon>Opuntioideae</taxon>
        <taxon>Opuntia</taxon>
    </lineage>
</organism>
<evidence type="ECO:0000313" key="2">
    <source>
        <dbReference type="EMBL" id="MBA4642334.1"/>
    </source>
</evidence>